<name>A0A5C9A7N0_9GAMM</name>
<evidence type="ECO:0000313" key="1">
    <source>
        <dbReference type="EMBL" id="TXS96032.1"/>
    </source>
</evidence>
<dbReference type="EMBL" id="VRZA01000001">
    <property type="protein sequence ID" value="TXS96032.1"/>
    <property type="molecule type" value="Genomic_DNA"/>
</dbReference>
<keyword evidence="2" id="KW-1185">Reference proteome</keyword>
<proteinExistence type="predicted"/>
<dbReference type="RefSeq" id="WP_148066302.1">
    <property type="nucleotide sequence ID" value="NZ_VRZA01000001.1"/>
</dbReference>
<sequence>MTDEIEQAEQDILEMAAAGLPMRLQDSPQVIAAARHAIIRPLNVGVMFSGRCVFKHLADMGGVYRRWNSVVTVDEKNLRFSAISKHRFCSVVEKPGLPVHAVTLRTGRNGREELRFKESHLLVSEAELLLANDEGIEQLSNVEIISQFPFLHRRGTELVELQPGYNPDAEVFVCSDQPLAAVQWERAVADLKNLYRDFKFTTPSDFSRAIAMLLTPALRRGRLLDGPFPLGCVLADQSQAGKGELVNVTVLVWTGKPPPKSTNKDDDNGVGSFEERLGDAIFRAAEFYVIDNVRGHIASQSLESAITEGELQVRMAFKPLRTVDISMLSGFMTSNGMSATPDLVNRMCMSTLEKQPSDYTFHAWPEGSLRNHVTQNQHHYLSCVYSVIREWWARGAPRLPVSTYDHDMTRWGGAIEYMVQELFGLHSALKGHGKTKETVRDASQSWLRQVFNALKQEGQLCRVVRASEILEVCEAYSLDVTTKQDADDVAKVRTIGRKIGPAFKKNDVTQVRTSSLTCDEVNVENFWVYRHAVGDTKFYVFSADQLEPGMIVAYFHEGGVVTPIDRKY</sequence>
<accession>A0A5C9A7N0</accession>
<protein>
    <submittedName>
        <fullName evidence="1">Uncharacterized protein</fullName>
    </submittedName>
</protein>
<comment type="caution">
    <text evidence="1">The sequence shown here is derived from an EMBL/GenBank/DDBJ whole genome shotgun (WGS) entry which is preliminary data.</text>
</comment>
<reference evidence="1 2" key="1">
    <citation type="submission" date="2019-08" db="EMBL/GenBank/DDBJ databases">
        <title>Parahaliea maris sp. nov., isolated from the surface seawater.</title>
        <authorList>
            <person name="Liu Y."/>
        </authorList>
    </citation>
    <scope>NUCLEOTIDE SEQUENCE [LARGE SCALE GENOMIC DNA]</scope>
    <source>
        <strain evidence="1 2">HSLHS9</strain>
    </source>
</reference>
<organism evidence="1 2">
    <name type="scientific">Parahaliea maris</name>
    <dbReference type="NCBI Taxonomy" id="2716870"/>
    <lineage>
        <taxon>Bacteria</taxon>
        <taxon>Pseudomonadati</taxon>
        <taxon>Pseudomonadota</taxon>
        <taxon>Gammaproteobacteria</taxon>
        <taxon>Cellvibrionales</taxon>
        <taxon>Halieaceae</taxon>
        <taxon>Parahaliea</taxon>
    </lineage>
</organism>
<evidence type="ECO:0000313" key="2">
    <source>
        <dbReference type="Proteomes" id="UP000321039"/>
    </source>
</evidence>
<dbReference type="AlphaFoldDB" id="A0A5C9A7N0"/>
<dbReference type="Proteomes" id="UP000321039">
    <property type="component" value="Unassembled WGS sequence"/>
</dbReference>
<gene>
    <name evidence="1" type="ORF">FV139_00555</name>
</gene>